<dbReference type="EMBL" id="MN740764">
    <property type="protein sequence ID" value="QHS82257.1"/>
    <property type="molecule type" value="Genomic_DNA"/>
</dbReference>
<proteinExistence type="predicted"/>
<keyword evidence="1" id="KW-0472">Membrane</keyword>
<reference evidence="2" key="1">
    <citation type="journal article" date="2020" name="Nature">
        <title>Giant virus diversity and host interactions through global metagenomics.</title>
        <authorList>
            <person name="Schulz F."/>
            <person name="Roux S."/>
            <person name="Paez-Espino D."/>
            <person name="Jungbluth S."/>
            <person name="Walsh D.A."/>
            <person name="Denef V.J."/>
            <person name="McMahon K.D."/>
            <person name="Konstantinidis K.T."/>
            <person name="Eloe-Fadrosh E.A."/>
            <person name="Kyrpides N.C."/>
            <person name="Woyke T."/>
        </authorList>
    </citation>
    <scope>NUCLEOTIDE SEQUENCE</scope>
    <source>
        <strain evidence="2">GVMAG-S-1101165-79</strain>
    </source>
</reference>
<feature type="transmembrane region" description="Helical" evidence="1">
    <location>
        <begin position="7"/>
        <end position="24"/>
    </location>
</feature>
<dbReference type="AlphaFoldDB" id="A0A6C0AQT5"/>
<keyword evidence="1" id="KW-1133">Transmembrane helix</keyword>
<evidence type="ECO:0000256" key="1">
    <source>
        <dbReference type="SAM" id="Phobius"/>
    </source>
</evidence>
<name>A0A6C0AQT5_9ZZZZ</name>
<protein>
    <submittedName>
        <fullName evidence="2">Uncharacterized protein</fullName>
    </submittedName>
</protein>
<evidence type="ECO:0000313" key="2">
    <source>
        <dbReference type="EMBL" id="QHS82257.1"/>
    </source>
</evidence>
<feature type="transmembrane region" description="Helical" evidence="1">
    <location>
        <begin position="44"/>
        <end position="65"/>
    </location>
</feature>
<keyword evidence="1" id="KW-0812">Transmembrane</keyword>
<accession>A0A6C0AQT5</accession>
<sequence length="70" mass="7904">MSDTDKLIKNVALDIISLVTLWGISNNINTNNSCAYININTYKLYLYSPGFTNYIALGTSCFILIKYLNM</sequence>
<organism evidence="2">
    <name type="scientific">viral metagenome</name>
    <dbReference type="NCBI Taxonomy" id="1070528"/>
    <lineage>
        <taxon>unclassified sequences</taxon>
        <taxon>metagenomes</taxon>
        <taxon>organismal metagenomes</taxon>
    </lineage>
</organism>